<dbReference type="KEGG" id="gtr:GLOTRDRAFT_132228"/>
<accession>S7RHN4</accession>
<dbReference type="AlphaFoldDB" id="S7RHN4"/>
<keyword evidence="3" id="KW-1185">Reference proteome</keyword>
<dbReference type="Pfam" id="PF01636">
    <property type="entry name" value="APH"/>
    <property type="match status" value="1"/>
</dbReference>
<name>S7RHN4_GLOTA</name>
<proteinExistence type="predicted"/>
<dbReference type="InterPro" id="IPR051678">
    <property type="entry name" value="AGP_Transferase"/>
</dbReference>
<dbReference type="InterPro" id="IPR011009">
    <property type="entry name" value="Kinase-like_dom_sf"/>
</dbReference>
<reference evidence="2 3" key="1">
    <citation type="journal article" date="2012" name="Science">
        <title>The Paleozoic origin of enzymatic lignin decomposition reconstructed from 31 fungal genomes.</title>
        <authorList>
            <person name="Floudas D."/>
            <person name="Binder M."/>
            <person name="Riley R."/>
            <person name="Barry K."/>
            <person name="Blanchette R.A."/>
            <person name="Henrissat B."/>
            <person name="Martinez A.T."/>
            <person name="Otillar R."/>
            <person name="Spatafora J.W."/>
            <person name="Yadav J.S."/>
            <person name="Aerts A."/>
            <person name="Benoit I."/>
            <person name="Boyd A."/>
            <person name="Carlson A."/>
            <person name="Copeland A."/>
            <person name="Coutinho P.M."/>
            <person name="de Vries R.P."/>
            <person name="Ferreira P."/>
            <person name="Findley K."/>
            <person name="Foster B."/>
            <person name="Gaskell J."/>
            <person name="Glotzer D."/>
            <person name="Gorecki P."/>
            <person name="Heitman J."/>
            <person name="Hesse C."/>
            <person name="Hori C."/>
            <person name="Igarashi K."/>
            <person name="Jurgens J.A."/>
            <person name="Kallen N."/>
            <person name="Kersten P."/>
            <person name="Kohler A."/>
            <person name="Kuees U."/>
            <person name="Kumar T.K.A."/>
            <person name="Kuo A."/>
            <person name="LaButti K."/>
            <person name="Larrondo L.F."/>
            <person name="Lindquist E."/>
            <person name="Ling A."/>
            <person name="Lombard V."/>
            <person name="Lucas S."/>
            <person name="Lundell T."/>
            <person name="Martin R."/>
            <person name="McLaughlin D.J."/>
            <person name="Morgenstern I."/>
            <person name="Morin E."/>
            <person name="Murat C."/>
            <person name="Nagy L.G."/>
            <person name="Nolan M."/>
            <person name="Ohm R.A."/>
            <person name="Patyshakuliyeva A."/>
            <person name="Rokas A."/>
            <person name="Ruiz-Duenas F.J."/>
            <person name="Sabat G."/>
            <person name="Salamov A."/>
            <person name="Samejima M."/>
            <person name="Schmutz J."/>
            <person name="Slot J.C."/>
            <person name="St John F."/>
            <person name="Stenlid J."/>
            <person name="Sun H."/>
            <person name="Sun S."/>
            <person name="Syed K."/>
            <person name="Tsang A."/>
            <person name="Wiebenga A."/>
            <person name="Young D."/>
            <person name="Pisabarro A."/>
            <person name="Eastwood D.C."/>
            <person name="Martin F."/>
            <person name="Cullen D."/>
            <person name="Grigoriev I.V."/>
            <person name="Hibbett D.S."/>
        </authorList>
    </citation>
    <scope>NUCLEOTIDE SEQUENCE [LARGE SCALE GENOMIC DNA]</scope>
    <source>
        <strain evidence="2 3">ATCC 11539</strain>
    </source>
</reference>
<dbReference type="InterPro" id="IPR002575">
    <property type="entry name" value="Aminoglycoside_PTrfase"/>
</dbReference>
<dbReference type="OrthoDB" id="10003767at2759"/>
<dbReference type="HOGENOM" id="CLU_660655_0_0_1"/>
<dbReference type="PANTHER" id="PTHR21310:SF15">
    <property type="entry name" value="AMINOGLYCOSIDE PHOSPHOTRANSFERASE DOMAIN-CONTAINING PROTEIN"/>
    <property type="match status" value="1"/>
</dbReference>
<dbReference type="SUPFAM" id="SSF56112">
    <property type="entry name" value="Protein kinase-like (PK-like)"/>
    <property type="match status" value="1"/>
</dbReference>
<dbReference type="RefSeq" id="XP_007869301.1">
    <property type="nucleotide sequence ID" value="XM_007871110.1"/>
</dbReference>
<sequence length="416" mass="46597">MQEQWYWSDHIHTELGNGCLATVWPLKSKEVTEYSPNGLRDCRAELSRASSDNVPYFARRDSCGPIRHTPAVDRAALKKVISTSIPDMILGIAELKSLVAGNSSGDWEALICCKNPRKKYYVTIRPHVSSNTVSMLLDVAGGYSMLSEFSTLREVAKNYRIPVPRAVEYGDGISDGVHAEWIVRGNIPGSRLSEVWNYLDGAQRSAVCVSIGKLRAALLSRKFQRIGRIWTINEECKVGLGSLEVSQSGLNRIGQYEDAKEWLIAIAMRKLPCYGHCARLSGTQRAQVGAVMSRIRTCEALRDKRYAPLRCFALEHVDLHPDNVLVKPDQPDAITGVLSWDCARVVPVFAMDFDFFDRPDFGPAERLNDFILAATALRVPDLGLLLGSKPHRQLHHLYHLALHSHDWHDLRMPLEG</sequence>
<protein>
    <recommendedName>
        <fullName evidence="1">Aminoglycoside phosphotransferase domain-containing protein</fullName>
    </recommendedName>
</protein>
<gene>
    <name evidence="2" type="ORF">GLOTRDRAFT_132228</name>
</gene>
<evidence type="ECO:0000313" key="2">
    <source>
        <dbReference type="EMBL" id="EPQ52109.1"/>
    </source>
</evidence>
<dbReference type="EMBL" id="KB469308">
    <property type="protein sequence ID" value="EPQ52109.1"/>
    <property type="molecule type" value="Genomic_DNA"/>
</dbReference>
<organism evidence="2 3">
    <name type="scientific">Gloeophyllum trabeum (strain ATCC 11539 / FP-39264 / Madison 617)</name>
    <name type="common">Brown rot fungus</name>
    <dbReference type="NCBI Taxonomy" id="670483"/>
    <lineage>
        <taxon>Eukaryota</taxon>
        <taxon>Fungi</taxon>
        <taxon>Dikarya</taxon>
        <taxon>Basidiomycota</taxon>
        <taxon>Agaricomycotina</taxon>
        <taxon>Agaricomycetes</taxon>
        <taxon>Gloeophyllales</taxon>
        <taxon>Gloeophyllaceae</taxon>
        <taxon>Gloeophyllum</taxon>
    </lineage>
</organism>
<evidence type="ECO:0000259" key="1">
    <source>
        <dbReference type="Pfam" id="PF01636"/>
    </source>
</evidence>
<evidence type="ECO:0000313" key="3">
    <source>
        <dbReference type="Proteomes" id="UP000030669"/>
    </source>
</evidence>
<dbReference type="Proteomes" id="UP000030669">
    <property type="component" value="Unassembled WGS sequence"/>
</dbReference>
<dbReference type="Gene3D" id="3.90.1200.10">
    <property type="match status" value="1"/>
</dbReference>
<feature type="domain" description="Aminoglycoside phosphotransferase" evidence="1">
    <location>
        <begin position="148"/>
        <end position="347"/>
    </location>
</feature>
<dbReference type="PANTHER" id="PTHR21310">
    <property type="entry name" value="AMINOGLYCOSIDE PHOSPHOTRANSFERASE-RELATED-RELATED"/>
    <property type="match status" value="1"/>
</dbReference>
<dbReference type="GeneID" id="19302455"/>